<comment type="catalytic activity">
    <reaction evidence="9 11">
        <text>S-sulfanyl-L-cysteinyl-[protein] + uridine(34) in tRNA + AH2 + ATP = 2-thiouridine(34) in tRNA + L-cysteinyl-[protein] + A + AMP + diphosphate + H(+)</text>
        <dbReference type="Rhea" id="RHEA:47032"/>
        <dbReference type="Rhea" id="RHEA-COMP:10131"/>
        <dbReference type="Rhea" id="RHEA-COMP:11726"/>
        <dbReference type="Rhea" id="RHEA-COMP:11727"/>
        <dbReference type="Rhea" id="RHEA-COMP:11728"/>
        <dbReference type="ChEBI" id="CHEBI:13193"/>
        <dbReference type="ChEBI" id="CHEBI:15378"/>
        <dbReference type="ChEBI" id="CHEBI:17499"/>
        <dbReference type="ChEBI" id="CHEBI:29950"/>
        <dbReference type="ChEBI" id="CHEBI:30616"/>
        <dbReference type="ChEBI" id="CHEBI:33019"/>
        <dbReference type="ChEBI" id="CHEBI:61963"/>
        <dbReference type="ChEBI" id="CHEBI:65315"/>
        <dbReference type="ChEBI" id="CHEBI:87170"/>
        <dbReference type="ChEBI" id="CHEBI:456215"/>
        <dbReference type="EC" id="2.8.1.13"/>
    </reaction>
</comment>
<sequence length="400" mass="42714">MRVLAAMSGGVDSAVAAARAVDAGHDVVGVHLALSRMPGTLRTGSRGCCTIEDSMDAQRAANLIGIPYYVWDFSERFKLDVVDDFIDEYRAGRTPNPCMRCNEKIKFAALLEKALALGFDAVCTGHYAKVVSGADGRRELHRAAAWAKDQSYVLGVLTEQQLAHAMFPLGDTPSKDEVRAEAAARGFSVASKPDSHDICFIPDGDTRGWLEERVGAEPGAILDREGARIGTHPGAHAYTVGQRKGLSIGFPAPDGRPRFVLEVRPKTNEVVVGPREALDVALIAGRKYSWAGLGPIESGIAEASEGGCAEFECHVQIRAHAEPVPATASVRPIDPADYADGSAAISASRMNETDASYEMRIVPREPLNGVAPGQTAVVYVGERVLGQCTIDRTRSAIPVH</sequence>
<comment type="caution">
    <text evidence="11">Lacks conserved residue(s) required for the propagation of feature annotation.</text>
</comment>
<evidence type="ECO:0000256" key="2">
    <source>
        <dbReference type="ARBA" id="ARBA00022555"/>
    </source>
</evidence>
<dbReference type="Gene3D" id="2.30.30.280">
    <property type="entry name" value="Adenine nucleotide alpha hydrolases-like domains"/>
    <property type="match status" value="1"/>
</dbReference>
<organism evidence="14 15">
    <name type="scientific">Ruicaihuangia caeni</name>
    <dbReference type="NCBI Taxonomy" id="3042517"/>
    <lineage>
        <taxon>Bacteria</taxon>
        <taxon>Bacillati</taxon>
        <taxon>Actinomycetota</taxon>
        <taxon>Actinomycetes</taxon>
        <taxon>Micrococcales</taxon>
        <taxon>Microbacteriaceae</taxon>
        <taxon>Ruicaihuangia</taxon>
    </lineage>
</organism>
<feature type="active site" description="Cysteine persulfide intermediate" evidence="11">
    <location>
        <position position="199"/>
    </location>
</feature>
<dbReference type="Proteomes" id="UP001321506">
    <property type="component" value="Unassembled WGS sequence"/>
</dbReference>
<dbReference type="GO" id="GO:0005524">
    <property type="term" value="F:ATP binding"/>
    <property type="evidence" value="ECO:0007669"/>
    <property type="project" value="UniProtKB-KW"/>
</dbReference>
<evidence type="ECO:0000313" key="14">
    <source>
        <dbReference type="EMBL" id="MDI2097739.1"/>
    </source>
</evidence>
<keyword evidence="5 11" id="KW-0547">Nucleotide-binding</keyword>
<dbReference type="InterPro" id="IPR046884">
    <property type="entry name" value="MnmA-like_central"/>
</dbReference>
<evidence type="ECO:0000256" key="4">
    <source>
        <dbReference type="ARBA" id="ARBA00022694"/>
    </source>
</evidence>
<dbReference type="EMBL" id="JASATX010000001">
    <property type="protein sequence ID" value="MDI2097739.1"/>
    <property type="molecule type" value="Genomic_DNA"/>
</dbReference>
<dbReference type="InterPro" id="IPR004506">
    <property type="entry name" value="MnmA-like"/>
</dbReference>
<protein>
    <recommendedName>
        <fullName evidence="11">tRNA-specific 2-thiouridylase MnmA</fullName>
        <ecNumber evidence="11">2.8.1.13</ecNumber>
    </recommendedName>
</protein>
<keyword evidence="15" id="KW-1185">Reference proteome</keyword>
<dbReference type="InterPro" id="IPR023382">
    <property type="entry name" value="MnmA-like_central_sf"/>
</dbReference>
<dbReference type="HAMAP" id="MF_00144">
    <property type="entry name" value="tRNA_thiouridyl_MnmA"/>
    <property type="match status" value="1"/>
</dbReference>
<keyword evidence="2 11" id="KW-0820">tRNA-binding</keyword>
<keyword evidence="8" id="KW-1015">Disulfide bond</keyword>
<dbReference type="RefSeq" id="WP_281487521.1">
    <property type="nucleotide sequence ID" value="NZ_CP159582.1"/>
</dbReference>
<dbReference type="NCBIfam" id="TIGR00420">
    <property type="entry name" value="trmU"/>
    <property type="match status" value="1"/>
</dbReference>
<dbReference type="Pfam" id="PF03054">
    <property type="entry name" value="tRNA_Me_trans"/>
    <property type="match status" value="1"/>
</dbReference>
<gene>
    <name evidence="11 14" type="primary">mnmA</name>
    <name evidence="14" type="ORF">QF206_01985</name>
</gene>
<dbReference type="PANTHER" id="PTHR11933:SF5">
    <property type="entry name" value="MITOCHONDRIAL TRNA-SPECIFIC 2-THIOURIDYLASE 1"/>
    <property type="match status" value="1"/>
</dbReference>
<feature type="site" description="Interaction with tRNA" evidence="11">
    <location>
        <position position="126"/>
    </location>
</feature>
<keyword evidence="4 11" id="KW-0819">tRNA processing</keyword>
<evidence type="ECO:0000256" key="5">
    <source>
        <dbReference type="ARBA" id="ARBA00022741"/>
    </source>
</evidence>
<dbReference type="FunFam" id="2.30.30.280:FF:000001">
    <property type="entry name" value="tRNA-specific 2-thiouridylase MnmA"/>
    <property type="match status" value="1"/>
</dbReference>
<dbReference type="GO" id="GO:0103016">
    <property type="term" value="F:tRNA-uridine 2-sulfurtransferase activity"/>
    <property type="evidence" value="ECO:0007669"/>
    <property type="project" value="UniProtKB-EC"/>
</dbReference>
<dbReference type="Pfam" id="PF20259">
    <property type="entry name" value="tRNA_Me_trans_M"/>
    <property type="match status" value="1"/>
</dbReference>
<dbReference type="GO" id="GO:0002143">
    <property type="term" value="P:tRNA wobble position uridine thiolation"/>
    <property type="evidence" value="ECO:0007669"/>
    <property type="project" value="TreeGrafter"/>
</dbReference>
<keyword evidence="1 11" id="KW-0963">Cytoplasm</keyword>
<dbReference type="NCBIfam" id="NF001138">
    <property type="entry name" value="PRK00143.1"/>
    <property type="match status" value="1"/>
</dbReference>
<dbReference type="InterPro" id="IPR046885">
    <property type="entry name" value="MnmA-like_C"/>
</dbReference>
<comment type="subcellular location">
    <subcellularLocation>
        <location evidence="11">Cytoplasm</location>
    </subcellularLocation>
</comment>
<accession>A0AAW6T2T5</accession>
<dbReference type="Pfam" id="PF20258">
    <property type="entry name" value="tRNA_Me_trans_C"/>
    <property type="match status" value="1"/>
</dbReference>
<evidence type="ECO:0000313" key="15">
    <source>
        <dbReference type="Proteomes" id="UP001321506"/>
    </source>
</evidence>
<feature type="domain" description="tRNA-specific 2-thiouridylase MnmA-like central" evidence="13">
    <location>
        <begin position="209"/>
        <end position="273"/>
    </location>
</feature>
<feature type="binding site" evidence="11">
    <location>
        <position position="125"/>
    </location>
    <ligand>
        <name>ATP</name>
        <dbReference type="ChEBI" id="CHEBI:30616"/>
    </ligand>
</feature>
<evidence type="ECO:0000256" key="11">
    <source>
        <dbReference type="HAMAP-Rule" id="MF_00144"/>
    </source>
</evidence>
<comment type="caution">
    <text evidence="14">The sequence shown here is derived from an EMBL/GenBank/DDBJ whole genome shotgun (WGS) entry which is preliminary data.</text>
</comment>
<name>A0AAW6T2T5_9MICO</name>
<dbReference type="GO" id="GO:0000049">
    <property type="term" value="F:tRNA binding"/>
    <property type="evidence" value="ECO:0007669"/>
    <property type="project" value="UniProtKB-KW"/>
</dbReference>
<evidence type="ECO:0000256" key="6">
    <source>
        <dbReference type="ARBA" id="ARBA00022840"/>
    </source>
</evidence>
<keyword evidence="7 11" id="KW-0694">RNA-binding</keyword>
<feature type="binding site" evidence="11">
    <location>
        <position position="32"/>
    </location>
    <ligand>
        <name>ATP</name>
        <dbReference type="ChEBI" id="CHEBI:30616"/>
    </ligand>
</feature>
<dbReference type="SUPFAM" id="SSF52402">
    <property type="entry name" value="Adenine nucleotide alpha hydrolases-like"/>
    <property type="match status" value="1"/>
</dbReference>
<dbReference type="EC" id="2.8.1.13" evidence="11"/>
<dbReference type="PANTHER" id="PTHR11933">
    <property type="entry name" value="TRNA 5-METHYLAMINOMETHYL-2-THIOURIDYLATE -METHYLTRANSFERASE"/>
    <property type="match status" value="1"/>
</dbReference>
<proteinExistence type="inferred from homology"/>
<dbReference type="InterPro" id="IPR014729">
    <property type="entry name" value="Rossmann-like_a/b/a_fold"/>
</dbReference>
<feature type="active site" description="Nucleophile" evidence="11">
    <location>
        <position position="101"/>
    </location>
</feature>
<comment type="function">
    <text evidence="10 11">Catalyzes the 2-thiolation of uridine at the wobble position (U34) of tRNA, leading to the formation of s(2)U34.</text>
</comment>
<dbReference type="FunFam" id="3.40.50.620:FF:000057">
    <property type="entry name" value="tRNA-specific 2-thiouridylase MnmA"/>
    <property type="match status" value="1"/>
</dbReference>
<keyword evidence="6 11" id="KW-0067">ATP-binding</keyword>
<evidence type="ECO:0000256" key="9">
    <source>
        <dbReference type="ARBA" id="ARBA00051542"/>
    </source>
</evidence>
<evidence type="ECO:0000256" key="3">
    <source>
        <dbReference type="ARBA" id="ARBA00022679"/>
    </source>
</evidence>
<dbReference type="Gene3D" id="2.40.30.10">
    <property type="entry name" value="Translation factors"/>
    <property type="match status" value="1"/>
</dbReference>
<evidence type="ECO:0000256" key="1">
    <source>
        <dbReference type="ARBA" id="ARBA00022490"/>
    </source>
</evidence>
<dbReference type="CDD" id="cd01998">
    <property type="entry name" value="MnmA_TRMU-like"/>
    <property type="match status" value="1"/>
</dbReference>
<keyword evidence="3 11" id="KW-0808">Transferase</keyword>
<feature type="region of interest" description="Interaction with tRNA" evidence="11">
    <location>
        <begin position="148"/>
        <end position="150"/>
    </location>
</feature>
<dbReference type="Gene3D" id="3.40.50.620">
    <property type="entry name" value="HUPs"/>
    <property type="match status" value="1"/>
</dbReference>
<dbReference type="AlphaFoldDB" id="A0AAW6T2T5"/>
<feature type="binding site" evidence="11">
    <location>
        <begin position="6"/>
        <end position="13"/>
    </location>
    <ligand>
        <name>ATP</name>
        <dbReference type="ChEBI" id="CHEBI:30616"/>
    </ligand>
</feature>
<evidence type="ECO:0000256" key="7">
    <source>
        <dbReference type="ARBA" id="ARBA00022884"/>
    </source>
</evidence>
<feature type="domain" description="tRNA-specific 2-thiouridylase MnmA-like C-terminal" evidence="12">
    <location>
        <begin position="358"/>
        <end position="390"/>
    </location>
</feature>
<feature type="site" description="Interaction with tRNA" evidence="11">
    <location>
        <position position="374"/>
    </location>
</feature>
<reference evidence="14 15" key="1">
    <citation type="submission" date="2023-04" db="EMBL/GenBank/DDBJ databases">
        <title>Klugiella caeni sp. nov. isolated from the sludge of biochemical tank.</title>
        <authorList>
            <person name="Geng K."/>
        </authorList>
    </citation>
    <scope>NUCLEOTIDE SEQUENCE [LARGE SCALE GENOMIC DNA]</scope>
    <source>
        <strain evidence="14 15">YN-L-19</strain>
    </source>
</reference>
<evidence type="ECO:0000256" key="10">
    <source>
        <dbReference type="ARBA" id="ARBA00056575"/>
    </source>
</evidence>
<evidence type="ECO:0000259" key="12">
    <source>
        <dbReference type="Pfam" id="PF20258"/>
    </source>
</evidence>
<dbReference type="GO" id="GO:0005737">
    <property type="term" value="C:cytoplasm"/>
    <property type="evidence" value="ECO:0007669"/>
    <property type="project" value="UniProtKB-SubCell"/>
</dbReference>
<comment type="similarity">
    <text evidence="11">Belongs to the MnmA/TRMU family.</text>
</comment>
<evidence type="ECO:0000259" key="13">
    <source>
        <dbReference type="Pfam" id="PF20259"/>
    </source>
</evidence>
<evidence type="ECO:0000256" key="8">
    <source>
        <dbReference type="ARBA" id="ARBA00023157"/>
    </source>
</evidence>